<reference evidence="1" key="1">
    <citation type="submission" date="2017-07" db="EMBL/GenBank/DDBJ databases">
        <title>Taro Niue Genome Assembly and Annotation.</title>
        <authorList>
            <person name="Atibalentja N."/>
            <person name="Keating K."/>
            <person name="Fields C.J."/>
        </authorList>
    </citation>
    <scope>NUCLEOTIDE SEQUENCE</scope>
    <source>
        <strain evidence="1">Niue_2</strain>
        <tissue evidence="1">Leaf</tissue>
    </source>
</reference>
<comment type="caution">
    <text evidence="1">The sequence shown here is derived from an EMBL/GenBank/DDBJ whole genome shotgun (WGS) entry which is preliminary data.</text>
</comment>
<evidence type="ECO:0000313" key="2">
    <source>
        <dbReference type="Proteomes" id="UP000652761"/>
    </source>
</evidence>
<proteinExistence type="predicted"/>
<name>A0A843V9A5_COLES</name>
<protein>
    <submittedName>
        <fullName evidence="1">Uncharacterized protein</fullName>
    </submittedName>
</protein>
<accession>A0A843V9A5</accession>
<dbReference type="Proteomes" id="UP000652761">
    <property type="component" value="Unassembled WGS sequence"/>
</dbReference>
<dbReference type="AlphaFoldDB" id="A0A843V9A5"/>
<sequence>MWIKHKERLNHYHTHKDMKGVEVEEFRDVEIYPDEELFVVVIRKNFKLCLDRSLFICRQVHYSSVNTYTIHLSTATAF</sequence>
<evidence type="ECO:0000313" key="1">
    <source>
        <dbReference type="EMBL" id="MQL92758.1"/>
    </source>
</evidence>
<organism evidence="1 2">
    <name type="scientific">Colocasia esculenta</name>
    <name type="common">Wild taro</name>
    <name type="synonym">Arum esculentum</name>
    <dbReference type="NCBI Taxonomy" id="4460"/>
    <lineage>
        <taxon>Eukaryota</taxon>
        <taxon>Viridiplantae</taxon>
        <taxon>Streptophyta</taxon>
        <taxon>Embryophyta</taxon>
        <taxon>Tracheophyta</taxon>
        <taxon>Spermatophyta</taxon>
        <taxon>Magnoliopsida</taxon>
        <taxon>Liliopsida</taxon>
        <taxon>Araceae</taxon>
        <taxon>Aroideae</taxon>
        <taxon>Colocasieae</taxon>
        <taxon>Colocasia</taxon>
    </lineage>
</organism>
<dbReference type="EMBL" id="NMUH01001482">
    <property type="protein sequence ID" value="MQL92758.1"/>
    <property type="molecule type" value="Genomic_DNA"/>
</dbReference>
<gene>
    <name evidence="1" type="ORF">Taro_025387</name>
</gene>
<keyword evidence="2" id="KW-1185">Reference proteome</keyword>